<proteinExistence type="predicted"/>
<protein>
    <submittedName>
        <fullName evidence="2">Uncharacterized protein</fullName>
    </submittedName>
</protein>
<dbReference type="AlphaFoldDB" id="H6RFX2"/>
<keyword evidence="1" id="KW-0472">Membrane</keyword>
<dbReference type="EMBL" id="FO117593">
    <property type="protein sequence ID" value="CCF99933.1"/>
    <property type="molecule type" value="Genomic_DNA"/>
</dbReference>
<evidence type="ECO:0000256" key="1">
    <source>
        <dbReference type="SAM" id="Phobius"/>
    </source>
</evidence>
<feature type="transmembrane region" description="Helical" evidence="1">
    <location>
        <begin position="12"/>
        <end position="35"/>
    </location>
</feature>
<reference evidence="2" key="1">
    <citation type="journal article" date="2012" name="Environ. Microbiol.">
        <title>Genomic content of uncultured Bacteroidetes from contrasting oceanic provinces in the North Atlantic Ocean.</title>
        <authorList>
            <person name="Gomez-Pereira P.R."/>
            <person name="Schuler M."/>
            <person name="Fuchs B.M."/>
            <person name="Bennke C."/>
            <person name="Teeling H."/>
            <person name="Waldmann J."/>
            <person name="Richter M."/>
            <person name="Barbe V."/>
            <person name="Bataille E."/>
            <person name="Glockner F.O."/>
            <person name="Amann R."/>
        </authorList>
    </citation>
    <scope>NUCLEOTIDE SEQUENCE</scope>
</reference>
<reference evidence="2" key="2">
    <citation type="submission" date="2012-02" db="EMBL/GenBank/DDBJ databases">
        <authorList>
            <person name="Genoscope - CEA"/>
        </authorList>
    </citation>
    <scope>NUCLEOTIDE SEQUENCE</scope>
</reference>
<accession>H6RFX2</accession>
<keyword evidence="1" id="KW-0812">Transmembrane</keyword>
<organism evidence="2">
    <name type="scientific">uncultured Flavobacteriia bacterium</name>
    <dbReference type="NCBI Taxonomy" id="212695"/>
    <lineage>
        <taxon>Bacteria</taxon>
        <taxon>Pseudomonadati</taxon>
        <taxon>Bacteroidota</taxon>
        <taxon>Flavobacteriia</taxon>
        <taxon>environmental samples</taxon>
    </lineage>
</organism>
<gene>
    <name evidence="2" type="ORF">VIS_S3CCB20032</name>
</gene>
<sequence length="71" mass="8138">MFFQAVRGNFLLFIAVKVVMLTTILAKTLIVVMGMGTSLPKRQSKLPAVILIQSNLDWTLFRIRNLCRMLR</sequence>
<keyword evidence="1" id="KW-1133">Transmembrane helix</keyword>
<evidence type="ECO:0000313" key="2">
    <source>
        <dbReference type="EMBL" id="CCF99933.1"/>
    </source>
</evidence>
<name>H6RFX2_9BACT</name>